<evidence type="ECO:0000313" key="2">
    <source>
        <dbReference type="EMBL" id="AAG17133.1"/>
    </source>
</evidence>
<gene>
    <name evidence="2" type="primary">cdoX3</name>
</gene>
<name>Q9F9I7_9BURK</name>
<dbReference type="EMBL" id="AF190463">
    <property type="protein sequence ID" value="AAG17133.1"/>
    <property type="molecule type" value="Genomic_DNA"/>
</dbReference>
<protein>
    <submittedName>
        <fullName evidence="2">Hypothetical CdoX3</fullName>
    </submittedName>
</protein>
<feature type="compositionally biased region" description="Low complexity" evidence="1">
    <location>
        <begin position="77"/>
        <end position="94"/>
    </location>
</feature>
<feature type="compositionally biased region" description="Polar residues" evidence="1">
    <location>
        <begin position="136"/>
        <end position="147"/>
    </location>
</feature>
<accession>Q9F9I7</accession>
<proteinExistence type="predicted"/>
<reference evidence="2" key="1">
    <citation type="journal article" date="2007" name="J. Ind. Microbiol. Biotechnol.">
        <title>Novel organization of catechol meta pathway genes in the nitrobenzene degrader Comamonas sp. JS765 and its evolutionary implication.</title>
        <authorList>
            <person name="He Z."/>
            <person name="Parales R.E."/>
            <person name="Spain J.C."/>
            <person name="Johnson G.R."/>
        </authorList>
    </citation>
    <scope>NUCLEOTIDE SEQUENCE</scope>
    <source>
        <strain evidence="2">JS765</strain>
    </source>
</reference>
<feature type="region of interest" description="Disordered" evidence="1">
    <location>
        <begin position="72"/>
        <end position="104"/>
    </location>
</feature>
<organism evidence="2">
    <name type="scientific">Comamonas sp. JS765</name>
    <dbReference type="NCBI Taxonomy" id="58226"/>
    <lineage>
        <taxon>Bacteria</taxon>
        <taxon>Pseudomonadati</taxon>
        <taxon>Pseudomonadota</taxon>
        <taxon>Betaproteobacteria</taxon>
        <taxon>Burkholderiales</taxon>
        <taxon>Comamonadaceae</taxon>
        <taxon>Comamonas</taxon>
    </lineage>
</organism>
<sequence>MADWVVMQQPKPLATRATQVSTSSTSCATSSRAPSRAKAAVTSCARPGRGALGYRIIGTPLSSRRPIWARPHSGWVSGRPTTSGSRSTTCTPRPGSACTSRLKPTAMRRSRSACSCSALVMLFSSRRTSGRWRWKSASSRGMTSSTPEPKMPTSRRPISPAPASRVRSSARWASDRMLGTSSSSVWPAAVSSTPLGVRRNSAVPSSSSSARICRVSGGWAMCSRCAARPKCSSWARAKKYFICRKSMGTPVFHTSEVLISQNSVLDSMKTAAYRCPHRCEDNVTMGPVPACRPAPPTCRKERVTC</sequence>
<dbReference type="AlphaFoldDB" id="Q9F9I7"/>
<feature type="region of interest" description="Disordered" evidence="1">
    <location>
        <begin position="134"/>
        <end position="171"/>
    </location>
</feature>
<feature type="compositionally biased region" description="Low complexity" evidence="1">
    <location>
        <begin position="152"/>
        <end position="171"/>
    </location>
</feature>
<evidence type="ECO:0000256" key="1">
    <source>
        <dbReference type="SAM" id="MobiDB-lite"/>
    </source>
</evidence>